<evidence type="ECO:0000256" key="3">
    <source>
        <dbReference type="PROSITE-ProRule" id="PRU00169"/>
    </source>
</evidence>
<name>A0A502FR82_9SPHN</name>
<feature type="domain" description="HTH luxR-type" evidence="4">
    <location>
        <begin position="141"/>
        <end position="206"/>
    </location>
</feature>
<evidence type="ECO:0000256" key="1">
    <source>
        <dbReference type="ARBA" id="ARBA00022553"/>
    </source>
</evidence>
<dbReference type="PROSITE" id="PS50043">
    <property type="entry name" value="HTH_LUXR_2"/>
    <property type="match status" value="1"/>
</dbReference>
<organism evidence="6 7">
    <name type="scientific">Sphingomonas glacialis</name>
    <dbReference type="NCBI Taxonomy" id="658225"/>
    <lineage>
        <taxon>Bacteria</taxon>
        <taxon>Pseudomonadati</taxon>
        <taxon>Pseudomonadota</taxon>
        <taxon>Alphaproteobacteria</taxon>
        <taxon>Sphingomonadales</taxon>
        <taxon>Sphingomonadaceae</taxon>
        <taxon>Sphingomonas</taxon>
    </lineage>
</organism>
<comment type="caution">
    <text evidence="6">The sequence shown here is derived from an EMBL/GenBank/DDBJ whole genome shotgun (WGS) entry which is preliminary data.</text>
</comment>
<dbReference type="SMART" id="SM00448">
    <property type="entry name" value="REC"/>
    <property type="match status" value="1"/>
</dbReference>
<keyword evidence="7" id="KW-1185">Reference proteome</keyword>
<dbReference type="Pfam" id="PF00072">
    <property type="entry name" value="Response_reg"/>
    <property type="match status" value="1"/>
</dbReference>
<evidence type="ECO:0000313" key="7">
    <source>
        <dbReference type="Proteomes" id="UP000319931"/>
    </source>
</evidence>
<dbReference type="Proteomes" id="UP000319931">
    <property type="component" value="Unassembled WGS sequence"/>
</dbReference>
<evidence type="ECO:0000259" key="4">
    <source>
        <dbReference type="PROSITE" id="PS50043"/>
    </source>
</evidence>
<dbReference type="Gene3D" id="3.40.50.2300">
    <property type="match status" value="1"/>
</dbReference>
<evidence type="ECO:0000313" key="6">
    <source>
        <dbReference type="EMBL" id="TPG52067.1"/>
    </source>
</evidence>
<dbReference type="InterPro" id="IPR011006">
    <property type="entry name" value="CheY-like_superfamily"/>
</dbReference>
<dbReference type="PROSITE" id="PS00622">
    <property type="entry name" value="HTH_LUXR_1"/>
    <property type="match status" value="1"/>
</dbReference>
<dbReference type="GO" id="GO:0003677">
    <property type="term" value="F:DNA binding"/>
    <property type="evidence" value="ECO:0007669"/>
    <property type="project" value="UniProtKB-KW"/>
</dbReference>
<feature type="modified residue" description="4-aspartylphosphate" evidence="3">
    <location>
        <position position="60"/>
    </location>
</feature>
<dbReference type="Pfam" id="PF00196">
    <property type="entry name" value="GerE"/>
    <property type="match status" value="1"/>
</dbReference>
<dbReference type="PROSITE" id="PS50110">
    <property type="entry name" value="RESPONSE_REGULATORY"/>
    <property type="match status" value="1"/>
</dbReference>
<dbReference type="SMART" id="SM00421">
    <property type="entry name" value="HTH_LUXR"/>
    <property type="match status" value="1"/>
</dbReference>
<evidence type="ECO:0000256" key="2">
    <source>
        <dbReference type="ARBA" id="ARBA00023125"/>
    </source>
</evidence>
<dbReference type="SUPFAM" id="SSF52172">
    <property type="entry name" value="CheY-like"/>
    <property type="match status" value="1"/>
</dbReference>
<dbReference type="GO" id="GO:0000160">
    <property type="term" value="P:phosphorelay signal transduction system"/>
    <property type="evidence" value="ECO:0007669"/>
    <property type="project" value="InterPro"/>
</dbReference>
<dbReference type="OrthoDB" id="9782896at2"/>
<keyword evidence="1 3" id="KW-0597">Phosphoprotein</keyword>
<dbReference type="EMBL" id="RCZC01000004">
    <property type="protein sequence ID" value="TPG52067.1"/>
    <property type="molecule type" value="Genomic_DNA"/>
</dbReference>
<dbReference type="CDD" id="cd06170">
    <property type="entry name" value="LuxR_C_like"/>
    <property type="match status" value="1"/>
</dbReference>
<dbReference type="CDD" id="cd17535">
    <property type="entry name" value="REC_NarL-like"/>
    <property type="match status" value="1"/>
</dbReference>
<dbReference type="SUPFAM" id="SSF46894">
    <property type="entry name" value="C-terminal effector domain of the bipartite response regulators"/>
    <property type="match status" value="1"/>
</dbReference>
<dbReference type="InterPro" id="IPR016032">
    <property type="entry name" value="Sig_transdc_resp-reg_C-effctor"/>
</dbReference>
<gene>
    <name evidence="6" type="ORF">EAH76_15225</name>
</gene>
<dbReference type="PANTHER" id="PTHR43214">
    <property type="entry name" value="TWO-COMPONENT RESPONSE REGULATOR"/>
    <property type="match status" value="1"/>
</dbReference>
<dbReference type="InterPro" id="IPR058245">
    <property type="entry name" value="NreC/VraR/RcsB-like_REC"/>
</dbReference>
<sequence length="210" mass="22610">MAEISRKIRVLIADDHPMLRDGVAAVINGRSDMEVVGEAENGRQAVEMYASLRPDVTLMDLQMPGIGGVEAIEAIRRGNPSAQIVVLTTYSGDAQALQALKAGASAYLLKSAMRSDLVDAIRTVHAGRRHVQAEVAQGMAEHATEDPLNARELQVLRLIAAGNANKEIAAKLSLAEDTVKAHIRNIFAKLYVTDRTHAVTTAARRGIIEL</sequence>
<reference evidence="6 7" key="1">
    <citation type="journal article" date="2019" name="Environ. Microbiol.">
        <title>Species interactions and distinct microbial communities in high Arctic permafrost affected cryosols are associated with the CH4 and CO2 gas fluxes.</title>
        <authorList>
            <person name="Altshuler I."/>
            <person name="Hamel J."/>
            <person name="Turney S."/>
            <person name="Magnuson E."/>
            <person name="Levesque R."/>
            <person name="Greer C."/>
            <person name="Whyte L.G."/>
        </authorList>
    </citation>
    <scope>NUCLEOTIDE SEQUENCE [LARGE SCALE GENOMIC DNA]</scope>
    <source>
        <strain evidence="6 7">E6.1</strain>
    </source>
</reference>
<keyword evidence="2 6" id="KW-0238">DNA-binding</keyword>
<dbReference type="AlphaFoldDB" id="A0A502FR82"/>
<dbReference type="GO" id="GO:0006355">
    <property type="term" value="P:regulation of DNA-templated transcription"/>
    <property type="evidence" value="ECO:0007669"/>
    <property type="project" value="InterPro"/>
</dbReference>
<proteinExistence type="predicted"/>
<dbReference type="PANTHER" id="PTHR43214:SF43">
    <property type="entry name" value="TWO-COMPONENT RESPONSE REGULATOR"/>
    <property type="match status" value="1"/>
</dbReference>
<dbReference type="InterPro" id="IPR001789">
    <property type="entry name" value="Sig_transdc_resp-reg_receiver"/>
</dbReference>
<feature type="domain" description="Response regulatory" evidence="5">
    <location>
        <begin position="9"/>
        <end position="125"/>
    </location>
</feature>
<dbReference type="InterPro" id="IPR039420">
    <property type="entry name" value="WalR-like"/>
</dbReference>
<dbReference type="PRINTS" id="PR00038">
    <property type="entry name" value="HTHLUXR"/>
</dbReference>
<protein>
    <submittedName>
        <fullName evidence="6">DNA-binding response regulator</fullName>
    </submittedName>
</protein>
<accession>A0A502FR82</accession>
<dbReference type="RefSeq" id="WP_140851141.1">
    <property type="nucleotide sequence ID" value="NZ_RCZC01000004.1"/>
</dbReference>
<dbReference type="InterPro" id="IPR000792">
    <property type="entry name" value="Tscrpt_reg_LuxR_C"/>
</dbReference>
<evidence type="ECO:0000259" key="5">
    <source>
        <dbReference type="PROSITE" id="PS50110"/>
    </source>
</evidence>